<evidence type="ECO:0000313" key="1">
    <source>
        <dbReference type="EMBL" id="MCO5724990.1"/>
    </source>
</evidence>
<accession>A0ABT1AY83</accession>
<comment type="caution">
    <text evidence="1">The sequence shown here is derived from an EMBL/GenBank/DDBJ whole genome shotgun (WGS) entry which is preliminary data.</text>
</comment>
<evidence type="ECO:0000313" key="2">
    <source>
        <dbReference type="Proteomes" id="UP001206312"/>
    </source>
</evidence>
<sequence>MSALRIFKKESIMNAGIRLASKLSNQYLNKTPEQFFRYCYSLRSKLIHGSIPGPKFNKISTVIGALETFTADLILLFPLNE</sequence>
<dbReference type="EMBL" id="JAMXIB010000006">
    <property type="protein sequence ID" value="MCO5724990.1"/>
    <property type="molecule type" value="Genomic_DNA"/>
</dbReference>
<keyword evidence="2" id="KW-1185">Reference proteome</keyword>
<proteinExistence type="predicted"/>
<dbReference type="RefSeq" id="WP_252741367.1">
    <property type="nucleotide sequence ID" value="NZ_JAMXIB010000006.1"/>
</dbReference>
<name>A0ABT1AY83_9FLAO</name>
<organism evidence="1 2">
    <name type="scientific">Robiginitalea marina</name>
    <dbReference type="NCBI Taxonomy" id="2954105"/>
    <lineage>
        <taxon>Bacteria</taxon>
        <taxon>Pseudomonadati</taxon>
        <taxon>Bacteroidota</taxon>
        <taxon>Flavobacteriia</taxon>
        <taxon>Flavobacteriales</taxon>
        <taxon>Flavobacteriaceae</taxon>
        <taxon>Robiginitalea</taxon>
    </lineage>
</organism>
<protein>
    <recommendedName>
        <fullName evidence="3">Apea-like HEPN domain-containing protein</fullName>
    </recommendedName>
</protein>
<evidence type="ECO:0008006" key="3">
    <source>
        <dbReference type="Google" id="ProtNLM"/>
    </source>
</evidence>
<gene>
    <name evidence="1" type="ORF">NG653_09005</name>
</gene>
<dbReference type="Proteomes" id="UP001206312">
    <property type="component" value="Unassembled WGS sequence"/>
</dbReference>
<reference evidence="1 2" key="1">
    <citation type="submission" date="2022-06" db="EMBL/GenBank/DDBJ databases">
        <authorList>
            <person name="Xuan X."/>
        </authorList>
    </citation>
    <scope>NUCLEOTIDE SEQUENCE [LARGE SCALE GENOMIC DNA]</scope>
    <source>
        <strain evidence="1 2">2V75</strain>
    </source>
</reference>